<keyword evidence="7" id="KW-0808">Transferase</keyword>
<organism evidence="12">
    <name type="scientific">freshwater metagenome</name>
    <dbReference type="NCBI Taxonomy" id="449393"/>
    <lineage>
        <taxon>unclassified sequences</taxon>
        <taxon>metagenomes</taxon>
        <taxon>ecological metagenomes</taxon>
    </lineage>
</organism>
<dbReference type="GO" id="GO:0046872">
    <property type="term" value="F:metal ion binding"/>
    <property type="evidence" value="ECO:0007669"/>
    <property type="project" value="UniProtKB-KW"/>
</dbReference>
<keyword evidence="7" id="KW-0548">Nucleotidyltransferase</keyword>
<dbReference type="InterPro" id="IPR008921">
    <property type="entry name" value="DNA_pol3_clamp-load_cplx_C"/>
</dbReference>
<name>A0A6J7E1S4_9ZZZZ</name>
<feature type="compositionally biased region" description="Low complexity" evidence="9">
    <location>
        <begin position="535"/>
        <end position="544"/>
    </location>
</feature>
<comment type="similarity">
    <text evidence="1">Belongs to the DnaX/STICHEL family.</text>
</comment>
<evidence type="ECO:0000256" key="9">
    <source>
        <dbReference type="SAM" id="MobiDB-lite"/>
    </source>
</evidence>
<dbReference type="Gene3D" id="1.10.8.60">
    <property type="match status" value="1"/>
</dbReference>
<dbReference type="AlphaFoldDB" id="A0A6J7E1S4"/>
<dbReference type="InterPro" id="IPR050238">
    <property type="entry name" value="DNA_Rep/Repair_Clamp_Loader"/>
</dbReference>
<dbReference type="GO" id="GO:0003887">
    <property type="term" value="F:DNA-directed DNA polymerase activity"/>
    <property type="evidence" value="ECO:0007669"/>
    <property type="project" value="UniProtKB-KW"/>
</dbReference>
<dbReference type="EMBL" id="CAFAAJ010000022">
    <property type="protein sequence ID" value="CAB4794118.1"/>
    <property type="molecule type" value="Genomic_DNA"/>
</dbReference>
<feature type="domain" description="AAA+ ATPase" evidence="10">
    <location>
        <begin position="37"/>
        <end position="179"/>
    </location>
</feature>
<feature type="compositionally biased region" description="Polar residues" evidence="9">
    <location>
        <begin position="555"/>
        <end position="565"/>
    </location>
</feature>
<keyword evidence="7" id="KW-0239">DNA-directed DNA polymerase</keyword>
<gene>
    <name evidence="11" type="ORF">UFOPK3001_00506</name>
    <name evidence="12" type="ORF">UFOPK3417_01046</name>
    <name evidence="13" type="ORF">UFOPK3954_00961</name>
</gene>
<protein>
    <recommendedName>
        <fullName evidence="2">DNA-directed DNA polymerase</fullName>
        <ecNumber evidence="2">2.7.7.7</ecNumber>
    </recommendedName>
</protein>
<feature type="region of interest" description="Disordered" evidence="9">
    <location>
        <begin position="369"/>
        <end position="453"/>
    </location>
</feature>
<evidence type="ECO:0000256" key="8">
    <source>
        <dbReference type="ARBA" id="ARBA00049244"/>
    </source>
</evidence>
<dbReference type="SUPFAM" id="SSF48019">
    <property type="entry name" value="post-AAA+ oligomerization domain-like"/>
    <property type="match status" value="1"/>
</dbReference>
<accession>A0A6J7E1S4</accession>
<dbReference type="PANTHER" id="PTHR11669:SF0">
    <property type="entry name" value="PROTEIN STICHEL-LIKE 2"/>
    <property type="match status" value="1"/>
</dbReference>
<evidence type="ECO:0000256" key="1">
    <source>
        <dbReference type="ARBA" id="ARBA00006360"/>
    </source>
</evidence>
<evidence type="ECO:0000256" key="7">
    <source>
        <dbReference type="ARBA" id="ARBA00022932"/>
    </source>
</evidence>
<reference evidence="12" key="1">
    <citation type="submission" date="2020-05" db="EMBL/GenBank/DDBJ databases">
        <authorList>
            <person name="Chiriac C."/>
            <person name="Salcher M."/>
            <person name="Ghai R."/>
            <person name="Kavagutti S V."/>
        </authorList>
    </citation>
    <scope>NUCLEOTIDE SEQUENCE</scope>
</reference>
<dbReference type="SUPFAM" id="SSF52540">
    <property type="entry name" value="P-loop containing nucleoside triphosphate hydrolases"/>
    <property type="match status" value="1"/>
</dbReference>
<keyword evidence="6" id="KW-0067">ATP-binding</keyword>
<dbReference type="Gene3D" id="1.20.272.10">
    <property type="match status" value="1"/>
</dbReference>
<feature type="compositionally biased region" description="Low complexity" evidence="9">
    <location>
        <begin position="420"/>
        <end position="447"/>
    </location>
</feature>
<evidence type="ECO:0000256" key="4">
    <source>
        <dbReference type="ARBA" id="ARBA00022741"/>
    </source>
</evidence>
<keyword evidence="4" id="KW-0547">Nucleotide-binding</keyword>
<dbReference type="EC" id="2.7.7.7" evidence="2"/>
<proteinExistence type="inferred from homology"/>
<dbReference type="InterPro" id="IPR027417">
    <property type="entry name" value="P-loop_NTPase"/>
</dbReference>
<dbReference type="PANTHER" id="PTHR11669">
    <property type="entry name" value="REPLICATION FACTOR C / DNA POLYMERASE III GAMMA-TAU SUBUNIT"/>
    <property type="match status" value="1"/>
</dbReference>
<dbReference type="InterPro" id="IPR012763">
    <property type="entry name" value="DNA_pol_III_sug/sutau_N"/>
</dbReference>
<keyword evidence="5" id="KW-0862">Zinc</keyword>
<dbReference type="EMBL" id="CAFBON010000085">
    <property type="protein sequence ID" value="CAB4987725.1"/>
    <property type="molecule type" value="Genomic_DNA"/>
</dbReference>
<evidence type="ECO:0000256" key="2">
    <source>
        <dbReference type="ARBA" id="ARBA00012417"/>
    </source>
</evidence>
<sequence>MAQQSLYRRYRPRRFSELKGQEHVVRALRNAVATHREGQAYLFSGPRGTGKTTSARILAKVLNCENPLEGEPCCECESCKSVEAGTSFDVIELDAASNNKVDDIRELIERVNLGTPGRHKVYILDEVHMLTPGAEAALLKTLEEPPPHVVFVLATTDPQKVRDTIRSRTQHLSFHLLNEKELEEHVRWVASDAGIELTDEAVEAVVRQGGGSARDTLSALEVVAAGGGVAPEMMPLDEFVESIIERDPGRALAAVAASAHLGRDARSIAEAVLAHLRDCFLSIMAPELVQLPAHRAEVVSEQAHRLGAAAAVRSMEGLGDILVEMRHAPDPRVLLEVALVKLTSETAGSDMAALLLRLERLERQVAQGGIGTGSATGPIPRPVPTDPNTGRAVLGGRAKQAAASAPVPAAPTDPTPAAPQRPAAARPAPTAAGPQPEPAAANASAAPAPAPPSAVGGDLVAVFDTVVRPGLKGMAKALYVVAQPKGVRNGALVIGFPNQGHADKAGQYRADIEKALSAAVGAAVTVVIEADAAPATTPAAVETPDPIDHEVDLSDLQSAPPQEQGTHLDRIASSFPGSNFVEGSA</sequence>
<dbReference type="NCBIfam" id="TIGR02397">
    <property type="entry name" value="dnaX_nterm"/>
    <property type="match status" value="1"/>
</dbReference>
<evidence type="ECO:0000313" key="13">
    <source>
        <dbReference type="EMBL" id="CAB4987725.1"/>
    </source>
</evidence>
<dbReference type="Gene3D" id="3.40.50.300">
    <property type="entry name" value="P-loop containing nucleotide triphosphate hydrolases"/>
    <property type="match status" value="1"/>
</dbReference>
<dbReference type="GO" id="GO:0003677">
    <property type="term" value="F:DNA binding"/>
    <property type="evidence" value="ECO:0007669"/>
    <property type="project" value="InterPro"/>
</dbReference>
<dbReference type="CDD" id="cd00009">
    <property type="entry name" value="AAA"/>
    <property type="match status" value="1"/>
</dbReference>
<dbReference type="GO" id="GO:0006261">
    <property type="term" value="P:DNA-templated DNA replication"/>
    <property type="evidence" value="ECO:0007669"/>
    <property type="project" value="TreeGrafter"/>
</dbReference>
<feature type="compositionally biased region" description="Pro residues" evidence="9">
    <location>
        <begin position="408"/>
        <end position="419"/>
    </location>
</feature>
<dbReference type="EMBL" id="CAFBLR010000092">
    <property type="protein sequence ID" value="CAB4876846.1"/>
    <property type="molecule type" value="Genomic_DNA"/>
</dbReference>
<dbReference type="SMART" id="SM00382">
    <property type="entry name" value="AAA"/>
    <property type="match status" value="1"/>
</dbReference>
<evidence type="ECO:0000259" key="10">
    <source>
        <dbReference type="SMART" id="SM00382"/>
    </source>
</evidence>
<dbReference type="Pfam" id="PF13177">
    <property type="entry name" value="DNA_pol3_delta2"/>
    <property type="match status" value="1"/>
</dbReference>
<evidence type="ECO:0000313" key="11">
    <source>
        <dbReference type="EMBL" id="CAB4794118.1"/>
    </source>
</evidence>
<evidence type="ECO:0000256" key="3">
    <source>
        <dbReference type="ARBA" id="ARBA00022723"/>
    </source>
</evidence>
<dbReference type="FunFam" id="3.40.50.300:FF:000014">
    <property type="entry name" value="DNA polymerase III subunit gamma/tau"/>
    <property type="match status" value="1"/>
</dbReference>
<comment type="catalytic activity">
    <reaction evidence="8">
        <text>DNA(n) + a 2'-deoxyribonucleoside 5'-triphosphate = DNA(n+1) + diphosphate</text>
        <dbReference type="Rhea" id="RHEA:22508"/>
        <dbReference type="Rhea" id="RHEA-COMP:17339"/>
        <dbReference type="Rhea" id="RHEA-COMP:17340"/>
        <dbReference type="ChEBI" id="CHEBI:33019"/>
        <dbReference type="ChEBI" id="CHEBI:61560"/>
        <dbReference type="ChEBI" id="CHEBI:173112"/>
        <dbReference type="EC" id="2.7.7.7"/>
    </reaction>
</comment>
<dbReference type="GO" id="GO:0005524">
    <property type="term" value="F:ATP binding"/>
    <property type="evidence" value="ECO:0007669"/>
    <property type="project" value="UniProtKB-KW"/>
</dbReference>
<evidence type="ECO:0000313" key="12">
    <source>
        <dbReference type="EMBL" id="CAB4876846.1"/>
    </source>
</evidence>
<dbReference type="GO" id="GO:0009360">
    <property type="term" value="C:DNA polymerase III complex"/>
    <property type="evidence" value="ECO:0007669"/>
    <property type="project" value="InterPro"/>
</dbReference>
<evidence type="ECO:0000256" key="5">
    <source>
        <dbReference type="ARBA" id="ARBA00022833"/>
    </source>
</evidence>
<feature type="region of interest" description="Disordered" evidence="9">
    <location>
        <begin position="535"/>
        <end position="585"/>
    </location>
</feature>
<feature type="compositionally biased region" description="Low complexity" evidence="9">
    <location>
        <begin position="397"/>
        <end position="407"/>
    </location>
</feature>
<dbReference type="InterPro" id="IPR003593">
    <property type="entry name" value="AAA+_ATPase"/>
</dbReference>
<evidence type="ECO:0000256" key="6">
    <source>
        <dbReference type="ARBA" id="ARBA00022840"/>
    </source>
</evidence>
<keyword evidence="3" id="KW-0479">Metal-binding</keyword>